<protein>
    <submittedName>
        <fullName evidence="3">Uncharacterized protein</fullName>
    </submittedName>
</protein>
<feature type="transmembrane region" description="Helical" evidence="2">
    <location>
        <begin position="58"/>
        <end position="76"/>
    </location>
</feature>
<keyword evidence="4" id="KW-1185">Reference proteome</keyword>
<keyword evidence="2" id="KW-1133">Transmembrane helix</keyword>
<feature type="region of interest" description="Disordered" evidence="1">
    <location>
        <begin position="126"/>
        <end position="145"/>
    </location>
</feature>
<keyword evidence="2" id="KW-0812">Transmembrane</keyword>
<reference evidence="3 4" key="2">
    <citation type="submission" date="2016-08" db="EMBL/GenBank/DDBJ databases">
        <title>Pervasive Adenine N6-methylation of Active Genes in Fungi.</title>
        <authorList>
            <consortium name="DOE Joint Genome Institute"/>
            <person name="Mondo S.J."/>
            <person name="Dannebaum R.O."/>
            <person name="Kuo R.C."/>
            <person name="Labutti K."/>
            <person name="Haridas S."/>
            <person name="Kuo A."/>
            <person name="Salamov A."/>
            <person name="Ahrendt S.R."/>
            <person name="Lipzen A."/>
            <person name="Sullivan W."/>
            <person name="Andreopoulos W.B."/>
            <person name="Clum A."/>
            <person name="Lindquist E."/>
            <person name="Daum C."/>
            <person name="Ramamoorthy G.K."/>
            <person name="Gryganskyi A."/>
            <person name="Culley D."/>
            <person name="Magnuson J.K."/>
            <person name="James T.Y."/>
            <person name="O'Malley M.A."/>
            <person name="Stajich J.E."/>
            <person name="Spatafora J.W."/>
            <person name="Visel A."/>
            <person name="Grigoriev I.V."/>
        </authorList>
    </citation>
    <scope>NUCLEOTIDE SEQUENCE [LARGE SCALE GENOMIC DNA]</scope>
    <source>
        <strain evidence="3 4">S4</strain>
    </source>
</reference>
<name>A0A1Y1XIL3_9FUNG</name>
<reference evidence="3 4" key="1">
    <citation type="submission" date="2016-08" db="EMBL/GenBank/DDBJ databases">
        <title>A Parts List for Fungal Cellulosomes Revealed by Comparative Genomics.</title>
        <authorList>
            <consortium name="DOE Joint Genome Institute"/>
            <person name="Haitjema C.H."/>
            <person name="Gilmore S.P."/>
            <person name="Henske J.K."/>
            <person name="Solomon K.V."/>
            <person name="De Groot R."/>
            <person name="Kuo A."/>
            <person name="Mondo S.J."/>
            <person name="Salamov A.A."/>
            <person name="Labutti K."/>
            <person name="Zhao Z."/>
            <person name="Chiniquy J."/>
            <person name="Barry K."/>
            <person name="Brewer H.M."/>
            <person name="Purvine S.O."/>
            <person name="Wright A.T."/>
            <person name="Boxma B."/>
            <person name="Van Alen T."/>
            <person name="Hackstein J.H."/>
            <person name="Baker S.E."/>
            <person name="Grigoriev I.V."/>
            <person name="O'Malley M.A."/>
        </authorList>
    </citation>
    <scope>NUCLEOTIDE SEQUENCE [LARGE SCALE GENOMIC DNA]</scope>
    <source>
        <strain evidence="3 4">S4</strain>
    </source>
</reference>
<organism evidence="3 4">
    <name type="scientific">Anaeromyces robustus</name>
    <dbReference type="NCBI Taxonomy" id="1754192"/>
    <lineage>
        <taxon>Eukaryota</taxon>
        <taxon>Fungi</taxon>
        <taxon>Fungi incertae sedis</taxon>
        <taxon>Chytridiomycota</taxon>
        <taxon>Chytridiomycota incertae sedis</taxon>
        <taxon>Neocallimastigomycetes</taxon>
        <taxon>Neocallimastigales</taxon>
        <taxon>Neocallimastigaceae</taxon>
        <taxon>Anaeromyces</taxon>
    </lineage>
</organism>
<feature type="compositionally biased region" description="Low complexity" evidence="1">
    <location>
        <begin position="126"/>
        <end position="140"/>
    </location>
</feature>
<dbReference type="OrthoDB" id="2151550at2759"/>
<evidence type="ECO:0000313" key="4">
    <source>
        <dbReference type="Proteomes" id="UP000193944"/>
    </source>
</evidence>
<evidence type="ECO:0000256" key="2">
    <source>
        <dbReference type="SAM" id="Phobius"/>
    </source>
</evidence>
<proteinExistence type="predicted"/>
<comment type="caution">
    <text evidence="3">The sequence shown here is derived from an EMBL/GenBank/DDBJ whole genome shotgun (WGS) entry which is preliminary data.</text>
</comment>
<gene>
    <name evidence="3" type="ORF">BCR32DRAFT_325363</name>
</gene>
<accession>A0A1Y1XIL3</accession>
<sequence length="175" mass="20918">MKKEKFTYSYKEFKNKRKNMIKGKYGIFKNALNFIAKKGEYLKTSTEYLIDNSNKRNLVIFILVGLFIFWYVRRVIKNSLLNRKKVNIYFKESEIYNKKSYQELSYPYYDSKSYLSNNSSHPYLNSYNSMDNESSSNSNNQYSKPSILSTSRFFSPRKRKDSNNDNTSLYSYAYV</sequence>
<keyword evidence="2" id="KW-0472">Membrane</keyword>
<evidence type="ECO:0000256" key="1">
    <source>
        <dbReference type="SAM" id="MobiDB-lite"/>
    </source>
</evidence>
<evidence type="ECO:0000313" key="3">
    <source>
        <dbReference type="EMBL" id="ORX85595.1"/>
    </source>
</evidence>
<dbReference type="EMBL" id="MCFG01000033">
    <property type="protein sequence ID" value="ORX85595.1"/>
    <property type="molecule type" value="Genomic_DNA"/>
</dbReference>
<dbReference type="Proteomes" id="UP000193944">
    <property type="component" value="Unassembled WGS sequence"/>
</dbReference>
<dbReference type="AlphaFoldDB" id="A0A1Y1XIL3"/>